<dbReference type="EMBL" id="MU795937">
    <property type="protein sequence ID" value="KAJ3804540.1"/>
    <property type="molecule type" value="Genomic_DNA"/>
</dbReference>
<reference evidence="1" key="1">
    <citation type="submission" date="2022-09" db="EMBL/GenBank/DDBJ databases">
        <title>A Global Phylogenomic Analysis of the Shiitake Genus Lentinula.</title>
        <authorList>
            <consortium name="DOE Joint Genome Institute"/>
            <person name="Sierra-Patev S."/>
            <person name="Min B."/>
            <person name="Naranjo-Ortiz M."/>
            <person name="Looney B."/>
            <person name="Konkel Z."/>
            <person name="Slot J.C."/>
            <person name="Sakamoto Y."/>
            <person name="Steenwyk J.L."/>
            <person name="Rokas A."/>
            <person name="Carro J."/>
            <person name="Camarero S."/>
            <person name="Ferreira P."/>
            <person name="Molpeceres G."/>
            <person name="Ruiz-Duenas F.J."/>
            <person name="Serrano A."/>
            <person name="Henrissat B."/>
            <person name="Drula E."/>
            <person name="Hughes K.W."/>
            <person name="Mata J.L."/>
            <person name="Ishikawa N.K."/>
            <person name="Vargas-Isla R."/>
            <person name="Ushijima S."/>
            <person name="Smith C.A."/>
            <person name="Ahrendt S."/>
            <person name="Andreopoulos W."/>
            <person name="He G."/>
            <person name="Labutti K."/>
            <person name="Lipzen A."/>
            <person name="Ng V."/>
            <person name="Riley R."/>
            <person name="Sandor L."/>
            <person name="Barry K."/>
            <person name="Martinez A.T."/>
            <person name="Xiao Y."/>
            <person name="Gibbons J.G."/>
            <person name="Terashima K."/>
            <person name="Grigoriev I.V."/>
            <person name="Hibbett D.S."/>
        </authorList>
    </citation>
    <scope>NUCLEOTIDE SEQUENCE</scope>
    <source>
        <strain evidence="1">TMI1499</strain>
    </source>
</reference>
<accession>A0ACC1TJ60</accession>
<protein>
    <submittedName>
        <fullName evidence="1">Uncharacterized protein</fullName>
    </submittedName>
</protein>
<organism evidence="1 2">
    <name type="scientific">Lentinula aff. lateritia</name>
    <dbReference type="NCBI Taxonomy" id="2804960"/>
    <lineage>
        <taxon>Eukaryota</taxon>
        <taxon>Fungi</taxon>
        <taxon>Dikarya</taxon>
        <taxon>Basidiomycota</taxon>
        <taxon>Agaricomycotina</taxon>
        <taxon>Agaricomycetes</taxon>
        <taxon>Agaricomycetidae</taxon>
        <taxon>Agaricales</taxon>
        <taxon>Marasmiineae</taxon>
        <taxon>Omphalotaceae</taxon>
        <taxon>Lentinula</taxon>
    </lineage>
</organism>
<name>A0ACC1TJ60_9AGAR</name>
<comment type="caution">
    <text evidence="1">The sequence shown here is derived from an EMBL/GenBank/DDBJ whole genome shotgun (WGS) entry which is preliminary data.</text>
</comment>
<keyword evidence="2" id="KW-1185">Reference proteome</keyword>
<feature type="non-terminal residue" evidence="1">
    <location>
        <position position="1"/>
    </location>
</feature>
<gene>
    <name evidence="1" type="ORF">F5876DRAFT_14644</name>
</gene>
<dbReference type="Proteomes" id="UP001163835">
    <property type="component" value="Unassembled WGS sequence"/>
</dbReference>
<feature type="non-terminal residue" evidence="1">
    <location>
        <position position="146"/>
    </location>
</feature>
<sequence>AEETICNYAASFMAKEAGGTVRAKIAAVKNLVTSKGFGWRGGIRLREVLNEVERAAPASSFRPERMPLHLLHDELDNTGRNTFNSCIVACANSVFYGQLRLSEVLSQSSLPSKYNNLKLPLVRDLTIPHASDKKTLAKLHPPCTKT</sequence>
<proteinExistence type="predicted"/>
<evidence type="ECO:0000313" key="1">
    <source>
        <dbReference type="EMBL" id="KAJ3804540.1"/>
    </source>
</evidence>
<evidence type="ECO:0000313" key="2">
    <source>
        <dbReference type="Proteomes" id="UP001163835"/>
    </source>
</evidence>